<dbReference type="eggNOG" id="COG2385">
    <property type="taxonomic scope" value="Bacteria"/>
</dbReference>
<gene>
    <name evidence="3" type="ORF">SAMN04487885_11068</name>
</gene>
<feature type="domain" description="Sporulation stage II protein D amidase enhancer LytB N-terminal" evidence="2">
    <location>
        <begin position="76"/>
        <end position="180"/>
    </location>
</feature>
<keyword evidence="4" id="KW-1185">Reference proteome</keyword>
<dbReference type="InterPro" id="IPR013693">
    <property type="entry name" value="SpoIID/LytB_N"/>
</dbReference>
<dbReference type="NCBIfam" id="TIGR02870">
    <property type="entry name" value="spore_II_D"/>
    <property type="match status" value="1"/>
</dbReference>
<evidence type="ECO:0000259" key="2">
    <source>
        <dbReference type="Pfam" id="PF08486"/>
    </source>
</evidence>
<dbReference type="GO" id="GO:0030288">
    <property type="term" value="C:outer membrane-bounded periplasmic space"/>
    <property type="evidence" value="ECO:0007669"/>
    <property type="project" value="TreeGrafter"/>
</dbReference>
<dbReference type="GeneID" id="90545748"/>
<evidence type="ECO:0000313" key="3">
    <source>
        <dbReference type="EMBL" id="SFF78403.1"/>
    </source>
</evidence>
<dbReference type="Pfam" id="PF08486">
    <property type="entry name" value="SpoIID"/>
    <property type="match status" value="1"/>
</dbReference>
<reference evidence="3 4" key="1">
    <citation type="submission" date="2016-10" db="EMBL/GenBank/DDBJ databases">
        <authorList>
            <person name="de Groot N.N."/>
        </authorList>
    </citation>
    <scope>NUCLEOTIDE SEQUENCE [LARGE SCALE GENOMIC DNA]</scope>
    <source>
        <strain evidence="3 4">NLAE-zl-G419</strain>
    </source>
</reference>
<accession>A0A1I2LHA1</accession>
<dbReference type="GO" id="GO:0030435">
    <property type="term" value="P:sporulation resulting in formation of a cellular spore"/>
    <property type="evidence" value="ECO:0007669"/>
    <property type="project" value="InterPro"/>
</dbReference>
<dbReference type="AlphaFoldDB" id="A0A1I2LHA1"/>
<dbReference type="InterPro" id="IPR014225">
    <property type="entry name" value="Spore_II_D_firmicutes"/>
</dbReference>
<protein>
    <submittedName>
        <fullName evidence="3">Stage II sporulation protein D</fullName>
    </submittedName>
</protein>
<dbReference type="InterPro" id="IPR013486">
    <property type="entry name" value="SpoIID/LytB"/>
</dbReference>
<dbReference type="NCBIfam" id="TIGR02669">
    <property type="entry name" value="SpoIID_LytB"/>
    <property type="match status" value="1"/>
</dbReference>
<keyword evidence="1" id="KW-1133">Transmembrane helix</keyword>
<keyword evidence="1" id="KW-0812">Transmembrane</keyword>
<evidence type="ECO:0000313" key="4">
    <source>
        <dbReference type="Proteomes" id="UP000182135"/>
    </source>
</evidence>
<dbReference type="STRING" id="1529.SAMN04487885_11068"/>
<dbReference type="PANTHER" id="PTHR30032:SF4">
    <property type="entry name" value="AMIDASE ENHANCER"/>
    <property type="match status" value="1"/>
</dbReference>
<name>A0A1I2LHA1_9CLOT</name>
<proteinExistence type="predicted"/>
<dbReference type="Proteomes" id="UP000182135">
    <property type="component" value="Unassembled WGS sequence"/>
</dbReference>
<feature type="transmembrane region" description="Helical" evidence="1">
    <location>
        <begin position="12"/>
        <end position="32"/>
    </location>
</feature>
<dbReference type="EMBL" id="FOOE01000010">
    <property type="protein sequence ID" value="SFF78403.1"/>
    <property type="molecule type" value="Genomic_DNA"/>
</dbReference>
<dbReference type="PANTHER" id="PTHR30032">
    <property type="entry name" value="N-ACETYLMURAMOYL-L-ALANINE AMIDASE-RELATED"/>
    <property type="match status" value="1"/>
</dbReference>
<organism evidence="3 4">
    <name type="scientific">Clostridium cadaveris</name>
    <dbReference type="NCBI Taxonomy" id="1529"/>
    <lineage>
        <taxon>Bacteria</taxon>
        <taxon>Bacillati</taxon>
        <taxon>Bacillota</taxon>
        <taxon>Clostridia</taxon>
        <taxon>Eubacteriales</taxon>
        <taxon>Clostridiaceae</taxon>
        <taxon>Clostridium</taxon>
    </lineage>
</organism>
<sequence>MKNRILVLKLRDILIVSILLLSFIIGLPLLLLKDKDGKVNQTDESEKATISIENDSHIVNTDEVKKLYKSMIKVYKTKENKVVELPIEEYIKGVVASEMPANFEEEALKSQAVAARTYTLSKLLHKCSNAKGADLCDTTHCQVYTDKDKRIESWGKAHGSEYWDKISKAVDETQGETLFYNDGLVLRAQYFAISGGRTENIEDVFGSEEPYLKSVSSEGEEIAGKYKTTVEMSINDFINKVNSAYPKAKLTSKGISSVKIISRTEGGSVKSMSVGSEETSGKNFRKALGLNSANFNIKFDSKKVYIECRGYGHGVGMSQWGANVMAKEGKNYKDILTHYYSGVDIVKIE</sequence>
<evidence type="ECO:0000256" key="1">
    <source>
        <dbReference type="SAM" id="Phobius"/>
    </source>
</evidence>
<dbReference type="RefSeq" id="WP_027638714.1">
    <property type="nucleotide sequence ID" value="NZ_BAAACD010000033.1"/>
</dbReference>
<dbReference type="InterPro" id="IPR051922">
    <property type="entry name" value="Bact_Sporulation_Assoc"/>
</dbReference>
<keyword evidence="1" id="KW-0472">Membrane</keyword>